<dbReference type="InterPro" id="IPR000863">
    <property type="entry name" value="Sulfotransferase_dom"/>
</dbReference>
<evidence type="ECO:0000259" key="3">
    <source>
        <dbReference type="Pfam" id="PF00685"/>
    </source>
</evidence>
<evidence type="ECO:0000313" key="4">
    <source>
        <dbReference type="Proteomes" id="UP000085678"/>
    </source>
</evidence>
<reference evidence="5" key="1">
    <citation type="submission" date="2025-08" db="UniProtKB">
        <authorList>
            <consortium name="RefSeq"/>
        </authorList>
    </citation>
    <scope>IDENTIFICATION</scope>
    <source>
        <tissue evidence="5">Gonads</tissue>
    </source>
</reference>
<dbReference type="InParanoid" id="A0A1S3IG98"/>
<evidence type="ECO:0000256" key="2">
    <source>
        <dbReference type="ARBA" id="ARBA00022679"/>
    </source>
</evidence>
<organism evidence="4 5">
    <name type="scientific">Lingula anatina</name>
    <name type="common">Brachiopod</name>
    <name type="synonym">Lingula unguis</name>
    <dbReference type="NCBI Taxonomy" id="7574"/>
    <lineage>
        <taxon>Eukaryota</taxon>
        <taxon>Metazoa</taxon>
        <taxon>Spiralia</taxon>
        <taxon>Lophotrochozoa</taxon>
        <taxon>Brachiopoda</taxon>
        <taxon>Linguliformea</taxon>
        <taxon>Lingulata</taxon>
        <taxon>Lingulida</taxon>
        <taxon>Linguloidea</taxon>
        <taxon>Lingulidae</taxon>
        <taxon>Lingula</taxon>
    </lineage>
</organism>
<protein>
    <submittedName>
        <fullName evidence="5">Sulfotransferase family cytosolic 1B member 1-like</fullName>
    </submittedName>
</protein>
<dbReference type="SUPFAM" id="SSF52540">
    <property type="entry name" value="P-loop containing nucleoside triphosphate hydrolases"/>
    <property type="match status" value="1"/>
</dbReference>
<dbReference type="PANTHER" id="PTHR11783">
    <property type="entry name" value="SULFOTRANSFERASE SULT"/>
    <property type="match status" value="1"/>
</dbReference>
<comment type="similarity">
    <text evidence="1">Belongs to the sulfotransferase 1 family.</text>
</comment>
<dbReference type="RefSeq" id="XP_013397163.1">
    <property type="nucleotide sequence ID" value="XM_013541709.1"/>
</dbReference>
<keyword evidence="2" id="KW-0808">Transferase</keyword>
<evidence type="ECO:0000313" key="5">
    <source>
        <dbReference type="RefSeq" id="XP_013397163.1"/>
    </source>
</evidence>
<dbReference type="AlphaFoldDB" id="A0A1S3IG98"/>
<dbReference type="GeneID" id="106163967"/>
<proteinExistence type="inferred from homology"/>
<feature type="domain" description="Sulfotransferase" evidence="3">
    <location>
        <begin position="52"/>
        <end position="290"/>
    </location>
</feature>
<dbReference type="InterPro" id="IPR027417">
    <property type="entry name" value="P-loop_NTPase"/>
</dbReference>
<evidence type="ECO:0000256" key="1">
    <source>
        <dbReference type="ARBA" id="ARBA00005771"/>
    </source>
</evidence>
<dbReference type="Proteomes" id="UP000085678">
    <property type="component" value="Unplaced"/>
</dbReference>
<keyword evidence="4" id="KW-1185">Reference proteome</keyword>
<accession>A0A1S3IG98</accession>
<dbReference type="Gene3D" id="3.40.50.300">
    <property type="entry name" value="P-loop containing nucleotide triphosphate hydrolases"/>
    <property type="match status" value="1"/>
</dbReference>
<dbReference type="KEGG" id="lak:106163967"/>
<dbReference type="OrthoDB" id="205623at2759"/>
<dbReference type="GO" id="GO:0008146">
    <property type="term" value="F:sulfotransferase activity"/>
    <property type="evidence" value="ECO:0007669"/>
    <property type="project" value="InterPro"/>
</dbReference>
<gene>
    <name evidence="5" type="primary">LOC106163967</name>
</gene>
<name>A0A1S3IG98_LINAN</name>
<sequence>MMDLGSKDNIIKVPDAEGNTITMIEHAGFHWPPLPGLSQRLEEDLVRFKARPDDTWVITWPKSGTHWCWEICSMLVSGKAELLQQSKVTAMYPDFVGNAEVDPIPSPRVLNTHAAPDYFPKEALEKSKLIFTVRHPKDAVVSYFHHTKGIKQNEYERGTWAGFLSVFLEKKNEYGDWINHTESWLSLLDGKSNALILKFEDLKKDLRKEVQHIAEFLEVSRSDEFYDDVTRLCSFDSMKEGKLSGKDSFLWRAESSGVFRKGESEDWKRHFTVAQNEEFNRFINERLTDTIYAKKIGYEFL</sequence>
<dbReference type="Pfam" id="PF00685">
    <property type="entry name" value="Sulfotransfer_1"/>
    <property type="match status" value="1"/>
</dbReference>